<accession>A0A7J5YV67</accession>
<feature type="region of interest" description="Disordered" evidence="1">
    <location>
        <begin position="19"/>
        <end position="55"/>
    </location>
</feature>
<dbReference type="AlphaFoldDB" id="A0A7J5YV67"/>
<organism evidence="2 3">
    <name type="scientific">Dissostichus mawsoni</name>
    <name type="common">Antarctic cod</name>
    <dbReference type="NCBI Taxonomy" id="36200"/>
    <lineage>
        <taxon>Eukaryota</taxon>
        <taxon>Metazoa</taxon>
        <taxon>Chordata</taxon>
        <taxon>Craniata</taxon>
        <taxon>Vertebrata</taxon>
        <taxon>Euteleostomi</taxon>
        <taxon>Actinopterygii</taxon>
        <taxon>Neopterygii</taxon>
        <taxon>Teleostei</taxon>
        <taxon>Neoteleostei</taxon>
        <taxon>Acanthomorphata</taxon>
        <taxon>Eupercaria</taxon>
        <taxon>Perciformes</taxon>
        <taxon>Notothenioidei</taxon>
        <taxon>Nototheniidae</taxon>
        <taxon>Dissostichus</taxon>
    </lineage>
</organism>
<comment type="caution">
    <text evidence="2">The sequence shown here is derived from an EMBL/GenBank/DDBJ whole genome shotgun (WGS) entry which is preliminary data.</text>
</comment>
<feature type="compositionally biased region" description="Basic and acidic residues" evidence="1">
    <location>
        <begin position="19"/>
        <end position="40"/>
    </location>
</feature>
<dbReference type="EMBL" id="JAAKFY010000009">
    <property type="protein sequence ID" value="KAF3852639.1"/>
    <property type="molecule type" value="Genomic_DNA"/>
</dbReference>
<gene>
    <name evidence="2" type="ORF">F7725_005994</name>
</gene>
<reference evidence="2 3" key="1">
    <citation type="submission" date="2020-03" db="EMBL/GenBank/DDBJ databases">
        <title>Dissostichus mawsoni Genome sequencing and assembly.</title>
        <authorList>
            <person name="Park H."/>
        </authorList>
    </citation>
    <scope>NUCLEOTIDE SEQUENCE [LARGE SCALE GENOMIC DNA]</scope>
    <source>
        <strain evidence="2">DM0001</strain>
        <tissue evidence="2">Muscle</tissue>
    </source>
</reference>
<evidence type="ECO:0000313" key="3">
    <source>
        <dbReference type="Proteomes" id="UP000518266"/>
    </source>
</evidence>
<dbReference type="Proteomes" id="UP000518266">
    <property type="component" value="Unassembled WGS sequence"/>
</dbReference>
<proteinExistence type="predicted"/>
<keyword evidence="3" id="KW-1185">Reference proteome</keyword>
<protein>
    <submittedName>
        <fullName evidence="2">Uncharacterized protein</fullName>
    </submittedName>
</protein>
<evidence type="ECO:0000313" key="2">
    <source>
        <dbReference type="EMBL" id="KAF3852639.1"/>
    </source>
</evidence>
<sequence>MGTRYRVSCVKVKVVQEEVEREDEARKAQDEQDQELEPREAANFMQDLPEPHGDEIGQMMTLGMLFKSVSPCFTPSYLESSSVN</sequence>
<evidence type="ECO:0000256" key="1">
    <source>
        <dbReference type="SAM" id="MobiDB-lite"/>
    </source>
</evidence>
<name>A0A7J5YV67_DISMA</name>